<dbReference type="EMBL" id="BPLR01017183">
    <property type="protein sequence ID" value="GIY89282.1"/>
    <property type="molecule type" value="Genomic_DNA"/>
</dbReference>
<dbReference type="AlphaFoldDB" id="A0AAV4X413"/>
<organism evidence="1 2">
    <name type="scientific">Caerostris extrusa</name>
    <name type="common">Bark spider</name>
    <name type="synonym">Caerostris bankana</name>
    <dbReference type="NCBI Taxonomy" id="172846"/>
    <lineage>
        <taxon>Eukaryota</taxon>
        <taxon>Metazoa</taxon>
        <taxon>Ecdysozoa</taxon>
        <taxon>Arthropoda</taxon>
        <taxon>Chelicerata</taxon>
        <taxon>Arachnida</taxon>
        <taxon>Araneae</taxon>
        <taxon>Araneomorphae</taxon>
        <taxon>Entelegynae</taxon>
        <taxon>Araneoidea</taxon>
        <taxon>Araneidae</taxon>
        <taxon>Caerostris</taxon>
    </lineage>
</organism>
<dbReference type="Proteomes" id="UP001054945">
    <property type="component" value="Unassembled WGS sequence"/>
</dbReference>
<accession>A0AAV4X413</accession>
<gene>
    <name evidence="1" type="ORF">CEXT_467281</name>
</gene>
<keyword evidence="2" id="KW-1185">Reference proteome</keyword>
<reference evidence="1 2" key="1">
    <citation type="submission" date="2021-06" db="EMBL/GenBank/DDBJ databases">
        <title>Caerostris extrusa draft genome.</title>
        <authorList>
            <person name="Kono N."/>
            <person name="Arakawa K."/>
        </authorList>
    </citation>
    <scope>NUCLEOTIDE SEQUENCE [LARGE SCALE GENOMIC DNA]</scope>
</reference>
<sequence>MPLSMHAGSQVQKRHTFLGRINPFRADCLPRSVFRIPKTELFFRTSVFIGTGVGKQTERKKLLFSFWELRETESGMLPHIHTLSAPMFRGGILLGRINPFKANCLLRSAFVYRNANFSSTVFLQRRSVGKQTRGKITFSFGSEEKRFSPLFFQNNRN</sequence>
<proteinExistence type="predicted"/>
<comment type="caution">
    <text evidence="1">The sequence shown here is derived from an EMBL/GenBank/DDBJ whole genome shotgun (WGS) entry which is preliminary data.</text>
</comment>
<evidence type="ECO:0000313" key="2">
    <source>
        <dbReference type="Proteomes" id="UP001054945"/>
    </source>
</evidence>
<protein>
    <submittedName>
        <fullName evidence="1">Uncharacterized protein</fullName>
    </submittedName>
</protein>
<evidence type="ECO:0000313" key="1">
    <source>
        <dbReference type="EMBL" id="GIY89282.1"/>
    </source>
</evidence>
<name>A0AAV4X413_CAEEX</name>